<protein>
    <submittedName>
        <fullName evidence="3">Uncharacterized protein</fullName>
    </submittedName>
</protein>
<dbReference type="AlphaFoldDB" id="A0A370KG89"/>
<feature type="compositionally biased region" description="Basic and acidic residues" evidence="1">
    <location>
        <begin position="54"/>
        <end position="67"/>
    </location>
</feature>
<comment type="caution">
    <text evidence="3">The sequence shown here is derived from an EMBL/GenBank/DDBJ whole genome shotgun (WGS) entry which is preliminary data.</text>
</comment>
<accession>A0A370KG89</accession>
<feature type="transmembrane region" description="Helical" evidence="2">
    <location>
        <begin position="88"/>
        <end position="112"/>
    </location>
</feature>
<organism evidence="3 4">
    <name type="scientific">Rhizobium grahamii</name>
    <dbReference type="NCBI Taxonomy" id="1120045"/>
    <lineage>
        <taxon>Bacteria</taxon>
        <taxon>Pseudomonadati</taxon>
        <taxon>Pseudomonadota</taxon>
        <taxon>Alphaproteobacteria</taxon>
        <taxon>Hyphomicrobiales</taxon>
        <taxon>Rhizobiaceae</taxon>
        <taxon>Rhizobium/Agrobacterium group</taxon>
        <taxon>Rhizobium</taxon>
    </lineage>
</organism>
<keyword evidence="2" id="KW-0812">Transmembrane</keyword>
<proteinExistence type="predicted"/>
<feature type="region of interest" description="Disordered" evidence="1">
    <location>
        <begin position="1"/>
        <end position="82"/>
    </location>
</feature>
<evidence type="ECO:0000313" key="3">
    <source>
        <dbReference type="EMBL" id="RDJ03803.1"/>
    </source>
</evidence>
<sequence length="115" mass="12010">MKKGRETTGAQVRGQIQSGLSGDRRSGFDPAAAPMETDAEAGGQPISPEQAAKAVEDRSGLKPDIQRSYDVAMREPGSARTTPQTGRVLPIIIIVVLLIIVAVGLAIGSSFLGRP</sequence>
<dbReference type="OrthoDB" id="8283114at2"/>
<gene>
    <name evidence="3" type="ORF">B5K06_28175</name>
</gene>
<feature type="compositionally biased region" description="Polar residues" evidence="1">
    <location>
        <begin position="8"/>
        <end position="20"/>
    </location>
</feature>
<dbReference type="Proteomes" id="UP000254939">
    <property type="component" value="Unassembled WGS sequence"/>
</dbReference>
<dbReference type="EMBL" id="NAAC01000041">
    <property type="protein sequence ID" value="RDJ03803.1"/>
    <property type="molecule type" value="Genomic_DNA"/>
</dbReference>
<keyword evidence="2" id="KW-0472">Membrane</keyword>
<keyword evidence="2" id="KW-1133">Transmembrane helix</keyword>
<reference evidence="3 4" key="1">
    <citation type="submission" date="2017-03" db="EMBL/GenBank/DDBJ databases">
        <title>Genome analysis of Rhizobial strains effectives or ineffectives for nitrogen fixation isolated from bean seeds.</title>
        <authorList>
            <person name="Peralta H."/>
            <person name="Aguilar-Vera A."/>
            <person name="Mora Y."/>
            <person name="Vargas-Lagunas C."/>
            <person name="Girard L."/>
            <person name="Mora J."/>
        </authorList>
    </citation>
    <scope>NUCLEOTIDE SEQUENCE [LARGE SCALE GENOMIC DNA]</scope>
    <source>
        <strain evidence="3 4">CCGM3</strain>
    </source>
</reference>
<evidence type="ECO:0000256" key="1">
    <source>
        <dbReference type="SAM" id="MobiDB-lite"/>
    </source>
</evidence>
<evidence type="ECO:0000256" key="2">
    <source>
        <dbReference type="SAM" id="Phobius"/>
    </source>
</evidence>
<evidence type="ECO:0000313" key="4">
    <source>
        <dbReference type="Proteomes" id="UP000254939"/>
    </source>
</evidence>
<dbReference type="RefSeq" id="WP_016555592.1">
    <property type="nucleotide sequence ID" value="NZ_KZ857269.1"/>
</dbReference>
<name>A0A370KG89_9HYPH</name>